<gene>
    <name evidence="1" type="ORF">IAA96_08520</name>
</gene>
<evidence type="ECO:0000313" key="1">
    <source>
        <dbReference type="EMBL" id="MBO8451132.1"/>
    </source>
</evidence>
<reference evidence="1" key="1">
    <citation type="submission" date="2020-10" db="EMBL/GenBank/DDBJ databases">
        <authorList>
            <person name="Gilroy R."/>
        </authorList>
    </citation>
    <scope>NUCLEOTIDE SEQUENCE</scope>
    <source>
        <strain evidence="1">B3-4054</strain>
    </source>
</reference>
<comment type="caution">
    <text evidence="1">The sequence shown here is derived from an EMBL/GenBank/DDBJ whole genome shotgun (WGS) entry which is preliminary data.</text>
</comment>
<name>A0A9D9EPW3_9SPIR</name>
<reference evidence="1" key="2">
    <citation type="journal article" date="2021" name="PeerJ">
        <title>Extensive microbial diversity within the chicken gut microbiome revealed by metagenomics and culture.</title>
        <authorList>
            <person name="Gilroy R."/>
            <person name="Ravi A."/>
            <person name="Getino M."/>
            <person name="Pursley I."/>
            <person name="Horton D.L."/>
            <person name="Alikhan N.F."/>
            <person name="Baker D."/>
            <person name="Gharbi K."/>
            <person name="Hall N."/>
            <person name="Watson M."/>
            <person name="Adriaenssens E.M."/>
            <person name="Foster-Nyarko E."/>
            <person name="Jarju S."/>
            <person name="Secka A."/>
            <person name="Antonio M."/>
            <person name="Oren A."/>
            <person name="Chaudhuri R.R."/>
            <person name="La Ragione R."/>
            <person name="Hildebrand F."/>
            <person name="Pallen M.J."/>
        </authorList>
    </citation>
    <scope>NUCLEOTIDE SEQUENCE</scope>
    <source>
        <strain evidence="1">B3-4054</strain>
    </source>
</reference>
<dbReference type="Proteomes" id="UP000823616">
    <property type="component" value="Unassembled WGS sequence"/>
</dbReference>
<proteinExistence type="predicted"/>
<accession>A0A9D9EPW3</accession>
<organism evidence="1 2">
    <name type="scientific">Candidatus Avitreponema avistercoris</name>
    <dbReference type="NCBI Taxonomy" id="2840705"/>
    <lineage>
        <taxon>Bacteria</taxon>
        <taxon>Pseudomonadati</taxon>
        <taxon>Spirochaetota</taxon>
        <taxon>Spirochaetia</taxon>
        <taxon>Spirochaetales</taxon>
        <taxon>Candidatus Avitreponema</taxon>
    </lineage>
</organism>
<protein>
    <submittedName>
        <fullName evidence="1">Uncharacterized protein</fullName>
    </submittedName>
</protein>
<dbReference type="EMBL" id="JADIMS010000157">
    <property type="protein sequence ID" value="MBO8451132.1"/>
    <property type="molecule type" value="Genomic_DNA"/>
</dbReference>
<evidence type="ECO:0000313" key="2">
    <source>
        <dbReference type="Proteomes" id="UP000823616"/>
    </source>
</evidence>
<sequence length="212" mass="23899">MRFFPEDAARPFLRGHSASGIYTRTDGRCLVLADGDRLLVEECDGSFRPLVRTEWLAREQVSRMEWIYPGEGLYPCTCISVSEHGSERVRFDHRGRETEVLCMDGDGVLRSRTRTEYREGGTADGKTAAVVRETFSPQGETESETETVFHYHAGGDLESEDFFSDGVLQKRIRYLGENRRIETVFDGGRELFSQEYADGVPVQNAPDGQRGG</sequence>
<dbReference type="AlphaFoldDB" id="A0A9D9EPW3"/>